<dbReference type="AlphaFoldDB" id="A0A811N788"/>
<proteinExistence type="predicted"/>
<dbReference type="PANTHER" id="PTHR12358">
    <property type="entry name" value="SPHINGOSINE KINASE"/>
    <property type="match status" value="1"/>
</dbReference>
<comment type="caution">
    <text evidence="2">The sequence shown here is derived from an EMBL/GenBank/DDBJ whole genome shotgun (WGS) entry which is preliminary data.</text>
</comment>
<protein>
    <recommendedName>
        <fullName evidence="1">YegS/DAGK C-terminal domain-containing protein</fullName>
    </recommendedName>
</protein>
<accession>A0A811N788</accession>
<dbReference type="SUPFAM" id="SSF111331">
    <property type="entry name" value="NAD kinase/diacylglycerol kinase-like"/>
    <property type="match status" value="1"/>
</dbReference>
<dbReference type="GO" id="GO:0005737">
    <property type="term" value="C:cytoplasm"/>
    <property type="evidence" value="ECO:0007669"/>
    <property type="project" value="TreeGrafter"/>
</dbReference>
<dbReference type="Pfam" id="PF19279">
    <property type="entry name" value="YegS_C"/>
    <property type="match status" value="1"/>
</dbReference>
<dbReference type="InterPro" id="IPR050187">
    <property type="entry name" value="Lipid_Phosphate_FormReg"/>
</dbReference>
<evidence type="ECO:0000313" key="3">
    <source>
        <dbReference type="Proteomes" id="UP000604825"/>
    </source>
</evidence>
<evidence type="ECO:0000259" key="1">
    <source>
        <dbReference type="Pfam" id="PF19279"/>
    </source>
</evidence>
<sequence>MKQTELAKYFEKTEQLTAIVKGVTVGPSIKEADLAWRSLNGPFVSVCLGYIHFANEDAMAAPKAKFVDGYLDAAIIKDCPLWDVLGLVFQMKDAAYMNSPCVEYFKVKAIRYHRDIDSDGEAARPLYNSSIPVARRLKSTAWAAVINRWHWTAVMGFCVELDVTNETKF</sequence>
<dbReference type="Gene3D" id="2.60.200.40">
    <property type="match status" value="1"/>
</dbReference>
<name>A0A811N788_9POAL</name>
<dbReference type="GO" id="GO:0016020">
    <property type="term" value="C:membrane"/>
    <property type="evidence" value="ECO:0007669"/>
    <property type="project" value="TreeGrafter"/>
</dbReference>
<gene>
    <name evidence="2" type="ORF">NCGR_LOCUS11576</name>
</gene>
<dbReference type="EMBL" id="CAJGYO010000003">
    <property type="protein sequence ID" value="CAD6217601.1"/>
    <property type="molecule type" value="Genomic_DNA"/>
</dbReference>
<organism evidence="2 3">
    <name type="scientific">Miscanthus lutarioriparius</name>
    <dbReference type="NCBI Taxonomy" id="422564"/>
    <lineage>
        <taxon>Eukaryota</taxon>
        <taxon>Viridiplantae</taxon>
        <taxon>Streptophyta</taxon>
        <taxon>Embryophyta</taxon>
        <taxon>Tracheophyta</taxon>
        <taxon>Spermatophyta</taxon>
        <taxon>Magnoliopsida</taxon>
        <taxon>Liliopsida</taxon>
        <taxon>Poales</taxon>
        <taxon>Poaceae</taxon>
        <taxon>PACMAD clade</taxon>
        <taxon>Panicoideae</taxon>
        <taxon>Andropogonodae</taxon>
        <taxon>Andropogoneae</taxon>
        <taxon>Saccharinae</taxon>
        <taxon>Miscanthus</taxon>
    </lineage>
</organism>
<dbReference type="Proteomes" id="UP000604825">
    <property type="component" value="Unassembled WGS sequence"/>
</dbReference>
<keyword evidence="3" id="KW-1185">Reference proteome</keyword>
<dbReference type="GO" id="GO:0001727">
    <property type="term" value="F:lipid kinase activity"/>
    <property type="evidence" value="ECO:0007669"/>
    <property type="project" value="UniProtKB-ARBA"/>
</dbReference>
<feature type="domain" description="YegS/DAGK C-terminal" evidence="1">
    <location>
        <begin position="54"/>
        <end position="123"/>
    </location>
</feature>
<reference evidence="2" key="1">
    <citation type="submission" date="2020-10" db="EMBL/GenBank/DDBJ databases">
        <authorList>
            <person name="Han B."/>
            <person name="Lu T."/>
            <person name="Zhao Q."/>
            <person name="Huang X."/>
            <person name="Zhao Y."/>
        </authorList>
    </citation>
    <scope>NUCLEOTIDE SEQUENCE</scope>
</reference>
<evidence type="ECO:0000313" key="2">
    <source>
        <dbReference type="EMBL" id="CAD6217601.1"/>
    </source>
</evidence>
<dbReference type="InterPro" id="IPR045540">
    <property type="entry name" value="YegS/DAGK_C"/>
</dbReference>
<dbReference type="OrthoDB" id="1742612at2759"/>
<dbReference type="InterPro" id="IPR016064">
    <property type="entry name" value="NAD/diacylglycerol_kinase_sf"/>
</dbReference>
<dbReference type="GO" id="GO:0046512">
    <property type="term" value="P:sphingosine biosynthetic process"/>
    <property type="evidence" value="ECO:0007669"/>
    <property type="project" value="TreeGrafter"/>
</dbReference>
<dbReference type="PANTHER" id="PTHR12358:SF88">
    <property type="entry name" value="DAGKC DOMAIN-CONTAINING PROTEIN"/>
    <property type="match status" value="1"/>
</dbReference>